<accession>A0A937RJK7</accession>
<dbReference type="RefSeq" id="WP_203003168.1">
    <property type="nucleotide sequence ID" value="NZ_JADWYU010000186.1"/>
</dbReference>
<dbReference type="Proteomes" id="UP000604475">
    <property type="component" value="Unassembled WGS sequence"/>
</dbReference>
<dbReference type="EMBL" id="JAEACQ010000190">
    <property type="protein sequence ID" value="MBL7628539.1"/>
    <property type="molecule type" value="Genomic_DNA"/>
</dbReference>
<protein>
    <submittedName>
        <fullName evidence="2">Uncharacterized protein</fullName>
    </submittedName>
</protein>
<sequence>MTGTSGSDVAVAWQRAPATRHSPGQLAPRAEEIVKETGVAGETASAAAVAADPAVLERVA</sequence>
<evidence type="ECO:0000313" key="3">
    <source>
        <dbReference type="Proteomes" id="UP000604475"/>
    </source>
</evidence>
<evidence type="ECO:0000256" key="1">
    <source>
        <dbReference type="SAM" id="MobiDB-lite"/>
    </source>
</evidence>
<keyword evidence="3" id="KW-1185">Reference proteome</keyword>
<feature type="region of interest" description="Disordered" evidence="1">
    <location>
        <begin position="1"/>
        <end position="28"/>
    </location>
</feature>
<dbReference type="AlphaFoldDB" id="A0A937RJK7"/>
<gene>
    <name evidence="2" type="ORF">I7412_15540</name>
</gene>
<reference evidence="2" key="1">
    <citation type="submission" date="2020-12" db="EMBL/GenBank/DDBJ databases">
        <title>Genomic characterization of non-nitrogen-fixing Frankia strains.</title>
        <authorList>
            <person name="Carlos-Shanley C."/>
            <person name="Guerra T."/>
            <person name="Hahn D."/>
        </authorList>
    </citation>
    <scope>NUCLEOTIDE SEQUENCE</scope>
    <source>
        <strain evidence="2">CN6</strain>
    </source>
</reference>
<proteinExistence type="predicted"/>
<name>A0A937RJK7_9ACTN</name>
<comment type="caution">
    <text evidence="2">The sequence shown here is derived from an EMBL/GenBank/DDBJ whole genome shotgun (WGS) entry which is preliminary data.</text>
</comment>
<evidence type="ECO:0000313" key="2">
    <source>
        <dbReference type="EMBL" id="MBL7628539.1"/>
    </source>
</evidence>
<organism evidence="2 3">
    <name type="scientific">Frankia nepalensis</name>
    <dbReference type="NCBI Taxonomy" id="1836974"/>
    <lineage>
        <taxon>Bacteria</taxon>
        <taxon>Bacillati</taxon>
        <taxon>Actinomycetota</taxon>
        <taxon>Actinomycetes</taxon>
        <taxon>Frankiales</taxon>
        <taxon>Frankiaceae</taxon>
        <taxon>Frankia</taxon>
    </lineage>
</organism>